<evidence type="ECO:0000313" key="2">
    <source>
        <dbReference type="Proteomes" id="UP000078046"/>
    </source>
</evidence>
<gene>
    <name evidence="1" type="ORF">A3Q56_08688</name>
</gene>
<evidence type="ECO:0000313" key="1">
    <source>
        <dbReference type="EMBL" id="OAF63605.1"/>
    </source>
</evidence>
<feature type="non-terminal residue" evidence="1">
    <location>
        <position position="157"/>
    </location>
</feature>
<comment type="caution">
    <text evidence="1">The sequence shown here is derived from an EMBL/GenBank/DDBJ whole genome shotgun (WGS) entry which is preliminary data.</text>
</comment>
<dbReference type="AlphaFoldDB" id="A0A177ANJ4"/>
<accession>A0A177ANJ4</accession>
<keyword evidence="2" id="KW-1185">Reference proteome</keyword>
<sequence length="157" mass="18445">MCFSQTLKTEKDDLNNNFLFIRLVGSSINQTTNAASNCDTFLQQKSNSNFDKISKTESPFKNENFKNTLYETEIESENIKHSLQDKILIFLYKYLCLEIKQYVIIKTKKYSTNFQSTDLKRQLCDSLSKQNERNEYYNLPISPTEKIDRIRTVNPPN</sequence>
<organism evidence="1 2">
    <name type="scientific">Intoshia linei</name>
    <dbReference type="NCBI Taxonomy" id="1819745"/>
    <lineage>
        <taxon>Eukaryota</taxon>
        <taxon>Metazoa</taxon>
        <taxon>Spiralia</taxon>
        <taxon>Lophotrochozoa</taxon>
        <taxon>Mesozoa</taxon>
        <taxon>Orthonectida</taxon>
        <taxon>Rhopaluridae</taxon>
        <taxon>Intoshia</taxon>
    </lineage>
</organism>
<dbReference type="EMBL" id="LWCA01003036">
    <property type="protein sequence ID" value="OAF63605.1"/>
    <property type="molecule type" value="Genomic_DNA"/>
</dbReference>
<reference evidence="1 2" key="1">
    <citation type="submission" date="2016-04" db="EMBL/GenBank/DDBJ databases">
        <title>The genome of Intoshia linei affirms orthonectids as highly simplified spiralians.</title>
        <authorList>
            <person name="Mikhailov K.V."/>
            <person name="Slusarev G.S."/>
            <person name="Nikitin M.A."/>
            <person name="Logacheva M.D."/>
            <person name="Penin A."/>
            <person name="Aleoshin V."/>
            <person name="Panchin Y.V."/>
        </authorList>
    </citation>
    <scope>NUCLEOTIDE SEQUENCE [LARGE SCALE GENOMIC DNA]</scope>
    <source>
        <strain evidence="1">Intl2013</strain>
        <tissue evidence="1">Whole animal</tissue>
    </source>
</reference>
<protein>
    <submittedName>
        <fullName evidence="1">Uncharacterized protein</fullName>
    </submittedName>
</protein>
<dbReference type="Proteomes" id="UP000078046">
    <property type="component" value="Unassembled WGS sequence"/>
</dbReference>
<proteinExistence type="predicted"/>
<name>A0A177ANJ4_9BILA</name>